<name>A0A0L6VHG2_9BASI</name>
<accession>A0A0L6VHG2</accession>
<protein>
    <submittedName>
        <fullName evidence="2">Uncharacterized protein</fullName>
    </submittedName>
</protein>
<keyword evidence="1" id="KW-0812">Transmembrane</keyword>
<proteinExistence type="predicted"/>
<gene>
    <name evidence="2" type="ORF">VP01_162g8</name>
</gene>
<keyword evidence="3" id="KW-1185">Reference proteome</keyword>
<dbReference type="Proteomes" id="UP000037035">
    <property type="component" value="Unassembled WGS sequence"/>
</dbReference>
<feature type="transmembrane region" description="Helical" evidence="1">
    <location>
        <begin position="444"/>
        <end position="466"/>
    </location>
</feature>
<reference evidence="2 3" key="1">
    <citation type="submission" date="2015-08" db="EMBL/GenBank/DDBJ databases">
        <title>Next Generation Sequencing and Analysis of the Genome of Puccinia sorghi L Schw, the Causal Agent of Maize Common Rust.</title>
        <authorList>
            <person name="Rochi L."/>
            <person name="Burguener G."/>
            <person name="Darino M."/>
            <person name="Turjanski A."/>
            <person name="Kreff E."/>
            <person name="Dieguez M.J."/>
            <person name="Sacco F."/>
        </authorList>
    </citation>
    <scope>NUCLEOTIDE SEQUENCE [LARGE SCALE GENOMIC DNA]</scope>
    <source>
        <strain evidence="2 3">RO10H11247</strain>
    </source>
</reference>
<evidence type="ECO:0000313" key="2">
    <source>
        <dbReference type="EMBL" id="KNZ59997.1"/>
    </source>
</evidence>
<dbReference type="EMBL" id="LAVV01006426">
    <property type="protein sequence ID" value="KNZ59997.1"/>
    <property type="molecule type" value="Genomic_DNA"/>
</dbReference>
<evidence type="ECO:0000256" key="1">
    <source>
        <dbReference type="SAM" id="Phobius"/>
    </source>
</evidence>
<organism evidence="2 3">
    <name type="scientific">Puccinia sorghi</name>
    <dbReference type="NCBI Taxonomy" id="27349"/>
    <lineage>
        <taxon>Eukaryota</taxon>
        <taxon>Fungi</taxon>
        <taxon>Dikarya</taxon>
        <taxon>Basidiomycota</taxon>
        <taxon>Pucciniomycotina</taxon>
        <taxon>Pucciniomycetes</taxon>
        <taxon>Pucciniales</taxon>
        <taxon>Pucciniaceae</taxon>
        <taxon>Puccinia</taxon>
    </lineage>
</organism>
<keyword evidence="1" id="KW-0472">Membrane</keyword>
<comment type="caution">
    <text evidence="2">The sequence shown here is derived from an EMBL/GenBank/DDBJ whole genome shotgun (WGS) entry which is preliminary data.</text>
</comment>
<dbReference type="OrthoDB" id="2498439at2759"/>
<sequence length="526" mass="57976">MDFEVPPDAIEMDTYSGDPWDFPTLTPENFSKLPVIGLNYLISQYELTAGSLPLGGSPQRRKNPLDTPAAGKCDECQHCGAYIRNHLTLSSVYSAAILGGSVQKLRSAFGLLGAGLPTGDDATNTCFPRSFERASIERIFLPRPRQTKSWTISSFSHCCGYISPPSGRCYPDGRGPGRQITSSSGYKTVHLRVNSPKSPHTDFYELKRRQLLRSSPPPLRFSPAATQPMILLDPPGTPTAATALLSPLYPQEPLSPNSFKGEIHDIPELSIHNIAEEPSQEQTFPFSVIRDIELSGARVILTRTHTLYRDSSNRCFLAFNIVFQPSQHRFRAAEISMGFLSVPGSKQQPLILNIFPNPNERWSTGPSCDLVSNERRNINFLVGAATPAATNFNANLGLEKSTEIKSASNSSLTTAGVATSKLTISLSESRGKRGFWLAILRDELLILFCNLAGDGIIYSFAFAVVLDLRSRSKPDFSANLRLNWQLGNRSWIPRHRFSFSEKIHFSKSLELDGGDAPSIAKMDMYG</sequence>
<keyword evidence="1" id="KW-1133">Transmembrane helix</keyword>
<evidence type="ECO:0000313" key="3">
    <source>
        <dbReference type="Proteomes" id="UP000037035"/>
    </source>
</evidence>
<dbReference type="AlphaFoldDB" id="A0A0L6VHG2"/>
<dbReference type="VEuPathDB" id="FungiDB:VP01_162g8"/>